<dbReference type="RefSeq" id="WP_149789419.1">
    <property type="nucleotide sequence ID" value="NZ_FNIO01000009.1"/>
</dbReference>
<reference evidence="4 5" key="1">
    <citation type="submission" date="2016-11" db="EMBL/GenBank/DDBJ databases">
        <authorList>
            <person name="Varghese N."/>
            <person name="Submissions S."/>
        </authorList>
    </citation>
    <scope>NUCLEOTIDE SEQUENCE [LARGE SCALE GENOMIC DNA]</scope>
    <source>
        <strain evidence="4 5">DSM 29620</strain>
    </source>
</reference>
<protein>
    <recommendedName>
        <fullName evidence="6">Inner membrane protein</fullName>
    </recommendedName>
</protein>
<evidence type="ECO:0000313" key="4">
    <source>
        <dbReference type="EMBL" id="SHK99614.1"/>
    </source>
</evidence>
<accession>A0A1H0MAW9</accession>
<feature type="region of interest" description="Disordered" evidence="2">
    <location>
        <begin position="1"/>
        <end position="109"/>
    </location>
</feature>
<keyword evidence="1" id="KW-0175">Coiled coil</keyword>
<feature type="compositionally biased region" description="Acidic residues" evidence="2">
    <location>
        <begin position="23"/>
        <end position="35"/>
    </location>
</feature>
<keyword evidence="3" id="KW-0472">Membrane</keyword>
<dbReference type="Gene3D" id="1.10.287.1490">
    <property type="match status" value="1"/>
</dbReference>
<proteinExistence type="predicted"/>
<keyword evidence="3" id="KW-0812">Transmembrane</keyword>
<dbReference type="OrthoDB" id="7659420at2"/>
<evidence type="ECO:0000256" key="2">
    <source>
        <dbReference type="SAM" id="MobiDB-lite"/>
    </source>
</evidence>
<evidence type="ECO:0008006" key="6">
    <source>
        <dbReference type="Google" id="ProtNLM"/>
    </source>
</evidence>
<feature type="coiled-coil region" evidence="1">
    <location>
        <begin position="202"/>
        <end position="277"/>
    </location>
</feature>
<evidence type="ECO:0000313" key="5">
    <source>
        <dbReference type="Proteomes" id="UP000324252"/>
    </source>
</evidence>
<evidence type="ECO:0000256" key="1">
    <source>
        <dbReference type="SAM" id="Coils"/>
    </source>
</evidence>
<keyword evidence="3" id="KW-1133">Transmembrane helix</keyword>
<feature type="transmembrane region" description="Helical" evidence="3">
    <location>
        <begin position="118"/>
        <end position="140"/>
    </location>
</feature>
<gene>
    <name evidence="4" type="ORF">SAMN05444142_11618</name>
</gene>
<dbReference type="EMBL" id="FQZZ01000016">
    <property type="protein sequence ID" value="SHK99614.1"/>
    <property type="molecule type" value="Genomic_DNA"/>
</dbReference>
<evidence type="ECO:0000256" key="3">
    <source>
        <dbReference type="SAM" id="Phobius"/>
    </source>
</evidence>
<name>A0A1H0MAW9_9RHOB</name>
<organism evidence="4 5">
    <name type="scientific">Lutimaribacter pacificus</name>
    <dbReference type="NCBI Taxonomy" id="391948"/>
    <lineage>
        <taxon>Bacteria</taxon>
        <taxon>Pseudomonadati</taxon>
        <taxon>Pseudomonadota</taxon>
        <taxon>Alphaproteobacteria</taxon>
        <taxon>Rhodobacterales</taxon>
        <taxon>Roseobacteraceae</taxon>
        <taxon>Lutimaribacter</taxon>
    </lineage>
</organism>
<sequence>MASSKKPEQPKLDDTQEIVDAVIVEDDDAQGDTPEEATGTPGEDTEATGDDPVTPDAPERGDDDGTSAADAQPDADSEITAEPGEGDGAASVEARPDATGPVDSAPEPQPVVIRKGGFLAMVLGGIAAAAIGFGAARYVLPEGWPWPGTQDDTALAELTESNAAQESRIDEIAGALDGLDLQAMQDQVAGNADTLTGLSTRIDEVAATLSDLQARLETLETRPVAEPGSADANAFAAELRALQDSVEAQRSEIDTLLSDAQAREAAAEATAQEALARAALSRVQTALDTGSDFSGALADLRAAGVSVPAALADQAAGVQTLAQLSAAFPEAAREALSAARRASGQDGGLGGFLRTQLGVRSLEPQEGAGPDAVLSRAEAALRDGRLTDALAEVEALPDPGRAALSDWIARAETRRNAVAAAEELAQSLTAN</sequence>
<dbReference type="AlphaFoldDB" id="A0A1H0MAW9"/>
<feature type="compositionally biased region" description="Basic and acidic residues" evidence="2">
    <location>
        <begin position="1"/>
        <end position="14"/>
    </location>
</feature>
<keyword evidence="5" id="KW-1185">Reference proteome</keyword>
<dbReference type="Proteomes" id="UP000324252">
    <property type="component" value="Unassembled WGS sequence"/>
</dbReference>